<keyword evidence="2" id="KW-1185">Reference proteome</keyword>
<accession>A0A8K0R7K2</accession>
<dbReference type="Proteomes" id="UP000813461">
    <property type="component" value="Unassembled WGS sequence"/>
</dbReference>
<protein>
    <submittedName>
        <fullName evidence="1">Uncharacterized protein</fullName>
    </submittedName>
</protein>
<gene>
    <name evidence="1" type="ORF">FB567DRAFT_522133</name>
</gene>
<organism evidence="1 2">
    <name type="scientific">Paraphoma chrysanthemicola</name>
    <dbReference type="NCBI Taxonomy" id="798071"/>
    <lineage>
        <taxon>Eukaryota</taxon>
        <taxon>Fungi</taxon>
        <taxon>Dikarya</taxon>
        <taxon>Ascomycota</taxon>
        <taxon>Pezizomycotina</taxon>
        <taxon>Dothideomycetes</taxon>
        <taxon>Pleosporomycetidae</taxon>
        <taxon>Pleosporales</taxon>
        <taxon>Pleosporineae</taxon>
        <taxon>Phaeosphaeriaceae</taxon>
        <taxon>Paraphoma</taxon>
    </lineage>
</organism>
<dbReference type="AlphaFoldDB" id="A0A8K0R7K2"/>
<proteinExistence type="predicted"/>
<reference evidence="1" key="1">
    <citation type="journal article" date="2021" name="Nat. Commun.">
        <title>Genetic determinants of endophytism in the Arabidopsis root mycobiome.</title>
        <authorList>
            <person name="Mesny F."/>
            <person name="Miyauchi S."/>
            <person name="Thiergart T."/>
            <person name="Pickel B."/>
            <person name="Atanasova L."/>
            <person name="Karlsson M."/>
            <person name="Huettel B."/>
            <person name="Barry K.W."/>
            <person name="Haridas S."/>
            <person name="Chen C."/>
            <person name="Bauer D."/>
            <person name="Andreopoulos W."/>
            <person name="Pangilinan J."/>
            <person name="LaButti K."/>
            <person name="Riley R."/>
            <person name="Lipzen A."/>
            <person name="Clum A."/>
            <person name="Drula E."/>
            <person name="Henrissat B."/>
            <person name="Kohler A."/>
            <person name="Grigoriev I.V."/>
            <person name="Martin F.M."/>
            <person name="Hacquard S."/>
        </authorList>
    </citation>
    <scope>NUCLEOTIDE SEQUENCE</scope>
    <source>
        <strain evidence="1">MPI-SDFR-AT-0120</strain>
    </source>
</reference>
<sequence>MLPISNMQRILAKQHLIERLHASLSIRYLCLLFLVLQCPSRSECWFNSSSSSQECRSSSRCLERCRTCSLSARRSHLSCSR</sequence>
<dbReference type="EMBL" id="JAGMVJ010000007">
    <property type="protein sequence ID" value="KAH7088697.1"/>
    <property type="molecule type" value="Genomic_DNA"/>
</dbReference>
<evidence type="ECO:0000313" key="1">
    <source>
        <dbReference type="EMBL" id="KAH7088697.1"/>
    </source>
</evidence>
<comment type="caution">
    <text evidence="1">The sequence shown here is derived from an EMBL/GenBank/DDBJ whole genome shotgun (WGS) entry which is preliminary data.</text>
</comment>
<name>A0A8K0R7K2_9PLEO</name>
<evidence type="ECO:0000313" key="2">
    <source>
        <dbReference type="Proteomes" id="UP000813461"/>
    </source>
</evidence>